<dbReference type="OrthoDB" id="5980302at2759"/>
<evidence type="ECO:0000256" key="1">
    <source>
        <dbReference type="ARBA" id="ARBA00014901"/>
    </source>
</evidence>
<comment type="caution">
    <text evidence="6">The sequence shown here is derived from an EMBL/GenBank/DDBJ whole genome shotgun (WGS) entry which is preliminary data.</text>
</comment>
<dbReference type="Gene3D" id="2.130.10.10">
    <property type="entry name" value="YVTN repeat-like/Quinoprotein amine dehydrogenase"/>
    <property type="match status" value="3"/>
</dbReference>
<dbReference type="PANTHER" id="PTHR44324:SF6">
    <property type="entry name" value="EF-HAND CALCIUM BINDING DOMAIN 8"/>
    <property type="match status" value="1"/>
</dbReference>
<keyword evidence="3" id="KW-0677">Repeat</keyword>
<dbReference type="Pfam" id="PF00400">
    <property type="entry name" value="WD40"/>
    <property type="match status" value="3"/>
</dbReference>
<keyword evidence="2 4" id="KW-0853">WD repeat</keyword>
<dbReference type="STRING" id="1661398.A0A482VFE2"/>
<keyword evidence="7" id="KW-1185">Reference proteome</keyword>
<evidence type="ECO:0000256" key="3">
    <source>
        <dbReference type="ARBA" id="ARBA00022737"/>
    </source>
</evidence>
<evidence type="ECO:0000256" key="2">
    <source>
        <dbReference type="ARBA" id="ARBA00022574"/>
    </source>
</evidence>
<name>A0A482VFE2_ASBVE</name>
<dbReference type="PRINTS" id="PR00320">
    <property type="entry name" value="GPROTEINBRPT"/>
</dbReference>
<reference evidence="6 7" key="1">
    <citation type="submission" date="2017-03" db="EMBL/GenBank/DDBJ databases">
        <title>Genome of the blue death feigning beetle - Asbolus verrucosus.</title>
        <authorList>
            <person name="Rider S.D."/>
        </authorList>
    </citation>
    <scope>NUCLEOTIDE SEQUENCE [LARGE SCALE GENOMIC DNA]</scope>
    <source>
        <strain evidence="6">Butters</strain>
        <tissue evidence="6">Head and leg muscle</tissue>
    </source>
</reference>
<dbReference type="InterPro" id="IPR020472">
    <property type="entry name" value="WD40_PAC1"/>
</dbReference>
<proteinExistence type="predicted"/>
<dbReference type="SUPFAM" id="SSF50998">
    <property type="entry name" value="Quinoprotein alcohol dehydrogenase-like"/>
    <property type="match status" value="1"/>
</dbReference>
<dbReference type="InterPro" id="IPR002048">
    <property type="entry name" value="EF_hand_dom"/>
</dbReference>
<gene>
    <name evidence="6" type="ORF">BDFB_002281</name>
</gene>
<protein>
    <recommendedName>
        <fullName evidence="1">WD repeat-containing protein on Y chromosome</fullName>
    </recommendedName>
</protein>
<dbReference type="Proteomes" id="UP000292052">
    <property type="component" value="Unassembled WGS sequence"/>
</dbReference>
<dbReference type="PROSITE" id="PS00678">
    <property type="entry name" value="WD_REPEATS_1"/>
    <property type="match status" value="2"/>
</dbReference>
<feature type="repeat" description="WD" evidence="4">
    <location>
        <begin position="327"/>
        <end position="368"/>
    </location>
</feature>
<evidence type="ECO:0000313" key="7">
    <source>
        <dbReference type="Proteomes" id="UP000292052"/>
    </source>
</evidence>
<dbReference type="PROSITE" id="PS50082">
    <property type="entry name" value="WD_REPEATS_2"/>
    <property type="match status" value="3"/>
</dbReference>
<dbReference type="InterPro" id="IPR051242">
    <property type="entry name" value="WD-EF-hand_domain"/>
</dbReference>
<feature type="repeat" description="WD" evidence="4">
    <location>
        <begin position="475"/>
        <end position="509"/>
    </location>
</feature>
<sequence length="852" mass="97168">MTDARVSLQSSRKIKRSTLVKSIEEKKEFKLELHESLDEYEIEIMHDIFAKEKGKKFDAPGLRKLLETVGKLTFTDDEFNVMFMKMNSKRDGYVTWDEFISYLILCYEQKEVKAEFDTLENPIPNAATLIRSNHRYTINRIIYCPTVRPDRTISWHDGSLITCSRDGTINYWSLDVQFESDDPYEESKLVLGDMCGNIHIIFIESLARGPFRSQLGLPLLEVRYEKVMKGLVDGFRVTYLPKQHTNAILQIYYYQRLNTIISCSECPKVGMLMRDLAKNKGSYVYNLPKGAWCFSIIDGIQILASGGSDCLVRLWNPFVPQNPIAVLYGHHTAITSMILQDEGKFLYSLSQDKSIRVWDVAKQSCVQNYLGIPQELGEHSDMTTLYNPESRQWIIGSSMLAVVPLSPKQSGEHTDGFTHTAGVSVVLYNPLFKVVVTCGLDSHIIVWNPWDGRRMIAIKESHTKSVHAEIIPIEITAAAFDPGYQRLITGAHDGSLKIWNFNTGTCYRNMKIQKNCEVKSIIWVNNRILVMGWNRRVTEFGDSGDVIGSGGEFYKNWDLRHTEDISAAAVRIPQTIVTGTYDGELIMWRLETGQPYKQYNVADPTSRIKIVYKKMKRKDDSKALHQFNKRKIIARALGKDVRQEKTSVKKKSIEESPEVIIKPAARRSSAVQRLTEKISLGKLKQRRVSTVPMPEQCMPLRRLAIHCMLFLCARTMDPSTGTLLVAMENGTIQVWSHHISGSFITSFSAIHKAGDYVISMTTDVNNEFLFTGTSVGYIKTWLLKNYCTPEVEPICMPKYRLMFPFLWGDFFCGRAARIARTQPQPLLLNSYKGHAMSISDLAYIDEAEILIR</sequence>
<dbReference type="PROSITE" id="PS50222">
    <property type="entry name" value="EF_HAND_2"/>
    <property type="match status" value="1"/>
</dbReference>
<organism evidence="6 7">
    <name type="scientific">Asbolus verrucosus</name>
    <name type="common">Desert ironclad beetle</name>
    <dbReference type="NCBI Taxonomy" id="1661398"/>
    <lineage>
        <taxon>Eukaryota</taxon>
        <taxon>Metazoa</taxon>
        <taxon>Ecdysozoa</taxon>
        <taxon>Arthropoda</taxon>
        <taxon>Hexapoda</taxon>
        <taxon>Insecta</taxon>
        <taxon>Pterygota</taxon>
        <taxon>Neoptera</taxon>
        <taxon>Endopterygota</taxon>
        <taxon>Coleoptera</taxon>
        <taxon>Polyphaga</taxon>
        <taxon>Cucujiformia</taxon>
        <taxon>Tenebrionidae</taxon>
        <taxon>Pimeliinae</taxon>
        <taxon>Asbolus</taxon>
    </lineage>
</organism>
<feature type="domain" description="EF-hand" evidence="5">
    <location>
        <begin position="74"/>
        <end position="109"/>
    </location>
</feature>
<dbReference type="EMBL" id="QDEB01106107">
    <property type="protein sequence ID" value="RZC00553.1"/>
    <property type="molecule type" value="Genomic_DNA"/>
</dbReference>
<dbReference type="PANTHER" id="PTHR44324">
    <property type="entry name" value="WD40 REPEAT DOMAIN 95"/>
    <property type="match status" value="1"/>
</dbReference>
<dbReference type="InterPro" id="IPR001680">
    <property type="entry name" value="WD40_rpt"/>
</dbReference>
<evidence type="ECO:0000256" key="4">
    <source>
        <dbReference type="PROSITE-ProRule" id="PRU00221"/>
    </source>
</evidence>
<dbReference type="SUPFAM" id="SSF50978">
    <property type="entry name" value="WD40 repeat-like"/>
    <property type="match status" value="1"/>
</dbReference>
<dbReference type="InterPro" id="IPR036322">
    <property type="entry name" value="WD40_repeat_dom_sf"/>
</dbReference>
<dbReference type="GO" id="GO:0005509">
    <property type="term" value="F:calcium ion binding"/>
    <property type="evidence" value="ECO:0007669"/>
    <property type="project" value="InterPro"/>
</dbReference>
<dbReference type="AlphaFoldDB" id="A0A482VFE2"/>
<evidence type="ECO:0000313" key="6">
    <source>
        <dbReference type="EMBL" id="RZC00553.1"/>
    </source>
</evidence>
<dbReference type="InterPro" id="IPR011047">
    <property type="entry name" value="Quinoprotein_ADH-like_sf"/>
</dbReference>
<dbReference type="InterPro" id="IPR019775">
    <property type="entry name" value="WD40_repeat_CS"/>
</dbReference>
<accession>A0A482VFE2</accession>
<dbReference type="InterPro" id="IPR015943">
    <property type="entry name" value="WD40/YVTN_repeat-like_dom_sf"/>
</dbReference>
<evidence type="ECO:0000259" key="5">
    <source>
        <dbReference type="PROSITE" id="PS50222"/>
    </source>
</evidence>
<dbReference type="SMART" id="SM00320">
    <property type="entry name" value="WD40"/>
    <property type="match status" value="7"/>
</dbReference>
<dbReference type="Gene3D" id="1.10.238.10">
    <property type="entry name" value="EF-hand"/>
    <property type="match status" value="1"/>
</dbReference>
<dbReference type="InterPro" id="IPR011992">
    <property type="entry name" value="EF-hand-dom_pair"/>
</dbReference>
<dbReference type="SUPFAM" id="SSF47473">
    <property type="entry name" value="EF-hand"/>
    <property type="match status" value="1"/>
</dbReference>
<dbReference type="PROSITE" id="PS50294">
    <property type="entry name" value="WD_REPEATS_REGION"/>
    <property type="match status" value="1"/>
</dbReference>
<feature type="repeat" description="WD" evidence="4">
    <location>
        <begin position="416"/>
        <end position="448"/>
    </location>
</feature>